<geneLocation type="plasmid" evidence="1 2">
    <name>RPME01</name>
</geneLocation>
<dbReference type="AlphaFoldDB" id="A2SMX4"/>
<dbReference type="Proteomes" id="UP000000366">
    <property type="component" value="Plasmid RPME01"/>
</dbReference>
<evidence type="ECO:0000313" key="1">
    <source>
        <dbReference type="EMBL" id="ABM96913.1"/>
    </source>
</evidence>
<dbReference type="RefSeq" id="WP_011831528.1">
    <property type="nucleotide sequence ID" value="NC_008826.1"/>
</dbReference>
<gene>
    <name evidence="1" type="ordered locus">Mpe_B0134</name>
</gene>
<accession>A2SMX4</accession>
<sequence>MNQETPDNAIFIIESGAALQLVRDYIADRGRVATVVAGLAKELGISRATTDHRTGVLQGVVFDGEIHPDFRKPDRRGVSYARKGSPWAKRLKEQVGHADQSQLIAQTFGIPLSIGYTGRGAGGEEYEGWRCIGSPLSECGFLWMSHDGPFAMWTPDVPAIVAAARADNETVAEPAASFKLEFPGCRRIRKEEWEIMVLQHKLQKAA</sequence>
<dbReference type="eggNOG" id="ENOG50342VU">
    <property type="taxonomic scope" value="Bacteria"/>
</dbReference>
<protein>
    <submittedName>
        <fullName evidence="1">Uncharacterized protein</fullName>
    </submittedName>
</protein>
<dbReference type="EMBL" id="CP000556">
    <property type="protein sequence ID" value="ABM96913.1"/>
    <property type="molecule type" value="Genomic_DNA"/>
</dbReference>
<name>A2SMX4_METPP</name>
<keyword evidence="1" id="KW-0614">Plasmid</keyword>
<reference evidence="1 2" key="1">
    <citation type="journal article" date="2007" name="J. Bacteriol.">
        <title>Whole-genome analysis of the methyl tert-butyl ether-degrading beta-proteobacterium Methylibium petroleiphilum PM1.</title>
        <authorList>
            <person name="Kane S.R."/>
            <person name="Chakicherla A.Y."/>
            <person name="Chain P.S.G."/>
            <person name="Schmidt R."/>
            <person name="Shin M.W."/>
            <person name="Legler T.C."/>
            <person name="Scow K.M."/>
            <person name="Larimer F.W."/>
            <person name="Lucas S.M."/>
            <person name="Richardson P.M."/>
            <person name="Hristova K.R."/>
        </authorList>
    </citation>
    <scope>NUCLEOTIDE SEQUENCE [LARGE SCALE GENOMIC DNA]</scope>
    <source>
        <strain evidence="2">ATCC BAA-1232 / LMG 22953 / PM1</strain>
        <plasmid evidence="1 2">RPME01</plasmid>
    </source>
</reference>
<proteinExistence type="predicted"/>
<evidence type="ECO:0000313" key="2">
    <source>
        <dbReference type="Proteomes" id="UP000000366"/>
    </source>
</evidence>
<keyword evidence="2" id="KW-1185">Reference proteome</keyword>
<organism evidence="1 2">
    <name type="scientific">Methylibium petroleiphilum (strain ATCC BAA-1232 / LMG 22953 / PM1)</name>
    <dbReference type="NCBI Taxonomy" id="420662"/>
    <lineage>
        <taxon>Bacteria</taxon>
        <taxon>Pseudomonadati</taxon>
        <taxon>Pseudomonadota</taxon>
        <taxon>Betaproteobacteria</taxon>
        <taxon>Burkholderiales</taxon>
        <taxon>Sphaerotilaceae</taxon>
        <taxon>Methylibium</taxon>
    </lineage>
</organism>
<dbReference type="KEGG" id="mpt:Mpe_B0134"/>
<dbReference type="HOGENOM" id="CLU_1329866_0_0_4"/>